<gene>
    <name evidence="5" type="primary">rps14</name>
</gene>
<dbReference type="PANTHER" id="PTHR19836:SF19">
    <property type="entry name" value="SMALL RIBOSOMAL SUBUNIT PROTEIN US14M"/>
    <property type="match status" value="1"/>
</dbReference>
<evidence type="ECO:0000256" key="3">
    <source>
        <dbReference type="ARBA" id="ARBA00023274"/>
    </source>
</evidence>
<dbReference type="NCBIfam" id="NF006477">
    <property type="entry name" value="PRK08881.1"/>
    <property type="match status" value="1"/>
</dbReference>
<organism evidence="5">
    <name type="scientific">Selaginella kraussiana</name>
    <dbReference type="NCBI Taxonomy" id="81964"/>
    <lineage>
        <taxon>Eukaryota</taxon>
        <taxon>Viridiplantae</taxon>
        <taxon>Streptophyta</taxon>
        <taxon>Embryophyta</taxon>
        <taxon>Tracheophyta</taxon>
        <taxon>Lycopodiopsida</taxon>
        <taxon>Selaginellales</taxon>
        <taxon>Selaginellaceae</taxon>
        <taxon>Selaginella</taxon>
    </lineage>
</organism>
<geneLocation type="plastid" evidence="5"/>
<sequence>MARMGLIQRGGKIRELVNRYRAMREDLRAGMREASSLDDRWDIYKKLQYLPRNSAPTRLHRRCLSTGRPRANYRDFGLSRHVLREMAHACLSPGLVRSSR</sequence>
<comment type="similarity">
    <text evidence="1">Belongs to the universal ribosomal protein uS14 family.</text>
</comment>
<dbReference type="InterPro" id="IPR018271">
    <property type="entry name" value="Ribosomal_uS14_CS"/>
</dbReference>
<dbReference type="Pfam" id="PF00253">
    <property type="entry name" value="Ribosomal_S14"/>
    <property type="match status" value="1"/>
</dbReference>
<dbReference type="PANTHER" id="PTHR19836">
    <property type="entry name" value="30S RIBOSOMAL PROTEIN S14"/>
    <property type="match status" value="1"/>
</dbReference>
<dbReference type="GO" id="GO:0005737">
    <property type="term" value="C:cytoplasm"/>
    <property type="evidence" value="ECO:0007669"/>
    <property type="project" value="UniProtKB-ARBA"/>
</dbReference>
<dbReference type="GeneID" id="39110019"/>
<dbReference type="Gene3D" id="1.10.287.1480">
    <property type="match status" value="1"/>
</dbReference>
<evidence type="ECO:0000256" key="4">
    <source>
        <dbReference type="ARBA" id="ARBA00035247"/>
    </source>
</evidence>
<dbReference type="FunFam" id="1.10.287.1480:FF:000001">
    <property type="entry name" value="30S ribosomal protein S14"/>
    <property type="match status" value="1"/>
</dbReference>
<keyword evidence="2 5" id="KW-0689">Ribosomal protein</keyword>
<evidence type="ECO:0000313" key="5">
    <source>
        <dbReference type="EMBL" id="AZU95822.1"/>
    </source>
</evidence>
<keyword evidence="3" id="KW-0687">Ribonucleoprotein</keyword>
<name>A0A3Q9R2R5_9TRAC</name>
<dbReference type="EMBL" id="MH549643">
    <property type="protein sequence ID" value="AZU95822.1"/>
    <property type="molecule type" value="Genomic_DNA"/>
</dbReference>
<dbReference type="InterPro" id="IPR001209">
    <property type="entry name" value="Ribosomal_uS14"/>
</dbReference>
<dbReference type="HAMAP" id="MF_00537">
    <property type="entry name" value="Ribosomal_uS14_1"/>
    <property type="match status" value="1"/>
</dbReference>
<dbReference type="GO" id="GO:0015935">
    <property type="term" value="C:small ribosomal subunit"/>
    <property type="evidence" value="ECO:0007669"/>
    <property type="project" value="TreeGrafter"/>
</dbReference>
<evidence type="ECO:0000256" key="1">
    <source>
        <dbReference type="ARBA" id="ARBA00009083"/>
    </source>
</evidence>
<dbReference type="GO" id="GO:0006412">
    <property type="term" value="P:translation"/>
    <property type="evidence" value="ECO:0007669"/>
    <property type="project" value="InterPro"/>
</dbReference>
<dbReference type="SUPFAM" id="SSF57716">
    <property type="entry name" value="Glucocorticoid receptor-like (DNA-binding domain)"/>
    <property type="match status" value="1"/>
</dbReference>
<evidence type="ECO:0000256" key="2">
    <source>
        <dbReference type="ARBA" id="ARBA00022980"/>
    </source>
</evidence>
<protein>
    <recommendedName>
        <fullName evidence="4">Small ribosomal subunit protein uS14c</fullName>
    </recommendedName>
</protein>
<dbReference type="AlphaFoldDB" id="A0A3Q9R2R5"/>
<dbReference type="GO" id="GO:0003735">
    <property type="term" value="F:structural constituent of ribosome"/>
    <property type="evidence" value="ECO:0007669"/>
    <property type="project" value="InterPro"/>
</dbReference>
<dbReference type="RefSeq" id="YP_009555705.1">
    <property type="nucleotide sequence ID" value="NC_040926.1"/>
</dbReference>
<dbReference type="InterPro" id="IPR023036">
    <property type="entry name" value="Ribosomal_uS14_bac/plastid"/>
</dbReference>
<reference evidence="5" key="1">
    <citation type="journal article" date="2018" name="New Phytol.">
        <title>Lycophyte plastid genomics: extreme variation in GC, gene and intron content and multiple inversions between a direct and inverted orientation of the rRNA repeat.</title>
        <authorList>
            <person name="Mower J.P."/>
            <person name="Ma P.F."/>
            <person name="Grewe F."/>
            <person name="Taylor A."/>
            <person name="Michael T.P."/>
            <person name="VanBuren R."/>
            <person name="Qiu Y.L."/>
        </authorList>
    </citation>
    <scope>NUCLEOTIDE SEQUENCE</scope>
</reference>
<accession>A0A3Q9R2R5</accession>
<proteinExistence type="inferred from homology"/>
<dbReference type="PROSITE" id="PS00527">
    <property type="entry name" value="RIBOSOMAL_S14"/>
    <property type="match status" value="1"/>
</dbReference>
<keyword evidence="5" id="KW-0934">Plastid</keyword>